<proteinExistence type="predicted"/>
<feature type="compositionally biased region" description="Basic and acidic residues" evidence="1">
    <location>
        <begin position="117"/>
        <end position="146"/>
    </location>
</feature>
<sequence length="146" mass="16782">MEVPPFAFLAEVRRRRGFGAHRERAREHAHTGVREVHVPVPSRGPGTGHDRRRGAARPRLAAHHAQDDELWRDALCGRRAEKEEEEEERDGQLPAAGTRATHRHTQQIESWNAHSGHHVDGQEEDRDVALERVRDEVRDAAERRQE</sequence>
<feature type="region of interest" description="Disordered" evidence="1">
    <location>
        <begin position="20"/>
        <end position="146"/>
    </location>
</feature>
<feature type="compositionally biased region" description="Basic and acidic residues" evidence="1">
    <location>
        <begin position="20"/>
        <end position="37"/>
    </location>
</feature>
<gene>
    <name evidence="2" type="ORF">GSI_03239</name>
</gene>
<protein>
    <submittedName>
        <fullName evidence="2">Uncharacterized protein</fullName>
    </submittedName>
</protein>
<dbReference type="EMBL" id="AYKW01000005">
    <property type="protein sequence ID" value="PIL34463.1"/>
    <property type="molecule type" value="Genomic_DNA"/>
</dbReference>
<dbReference type="AlphaFoldDB" id="A0A2G8SL42"/>
<evidence type="ECO:0000313" key="3">
    <source>
        <dbReference type="Proteomes" id="UP000230002"/>
    </source>
</evidence>
<feature type="compositionally biased region" description="Basic and acidic residues" evidence="1">
    <location>
        <begin position="64"/>
        <end position="82"/>
    </location>
</feature>
<dbReference type="Proteomes" id="UP000230002">
    <property type="component" value="Unassembled WGS sequence"/>
</dbReference>
<evidence type="ECO:0000313" key="2">
    <source>
        <dbReference type="EMBL" id="PIL34463.1"/>
    </source>
</evidence>
<reference evidence="2 3" key="1">
    <citation type="journal article" date="2015" name="Sci. Rep.">
        <title>Chromosome-level genome map provides insights into diverse defense mechanisms in the medicinal fungus Ganoderma sinense.</title>
        <authorList>
            <person name="Zhu Y."/>
            <person name="Xu J."/>
            <person name="Sun C."/>
            <person name="Zhou S."/>
            <person name="Xu H."/>
            <person name="Nelson D.R."/>
            <person name="Qian J."/>
            <person name="Song J."/>
            <person name="Luo H."/>
            <person name="Xiang L."/>
            <person name="Li Y."/>
            <person name="Xu Z."/>
            <person name="Ji A."/>
            <person name="Wang L."/>
            <person name="Lu S."/>
            <person name="Hayward A."/>
            <person name="Sun W."/>
            <person name="Li X."/>
            <person name="Schwartz D.C."/>
            <person name="Wang Y."/>
            <person name="Chen S."/>
        </authorList>
    </citation>
    <scope>NUCLEOTIDE SEQUENCE [LARGE SCALE GENOMIC DNA]</scope>
    <source>
        <strain evidence="2 3">ZZ0214-1</strain>
    </source>
</reference>
<organism evidence="2 3">
    <name type="scientific">Ganoderma sinense ZZ0214-1</name>
    <dbReference type="NCBI Taxonomy" id="1077348"/>
    <lineage>
        <taxon>Eukaryota</taxon>
        <taxon>Fungi</taxon>
        <taxon>Dikarya</taxon>
        <taxon>Basidiomycota</taxon>
        <taxon>Agaricomycotina</taxon>
        <taxon>Agaricomycetes</taxon>
        <taxon>Polyporales</taxon>
        <taxon>Polyporaceae</taxon>
        <taxon>Ganoderma</taxon>
    </lineage>
</organism>
<keyword evidence="3" id="KW-1185">Reference proteome</keyword>
<name>A0A2G8SL42_9APHY</name>
<feature type="compositionally biased region" description="Basic residues" evidence="1">
    <location>
        <begin position="50"/>
        <end position="62"/>
    </location>
</feature>
<accession>A0A2G8SL42</accession>
<comment type="caution">
    <text evidence="2">The sequence shown here is derived from an EMBL/GenBank/DDBJ whole genome shotgun (WGS) entry which is preliminary data.</text>
</comment>
<evidence type="ECO:0000256" key="1">
    <source>
        <dbReference type="SAM" id="MobiDB-lite"/>
    </source>
</evidence>